<dbReference type="Proteomes" id="UP000092154">
    <property type="component" value="Unassembled WGS sequence"/>
</dbReference>
<feature type="region of interest" description="Disordered" evidence="1">
    <location>
        <begin position="337"/>
        <end position="364"/>
    </location>
</feature>
<gene>
    <name evidence="3" type="ORF">K503DRAFT_802952</name>
</gene>
<dbReference type="GO" id="GO:0030479">
    <property type="term" value="C:actin cortical patch"/>
    <property type="evidence" value="ECO:0007669"/>
    <property type="project" value="TreeGrafter"/>
</dbReference>
<sequence>MAGDLRQDFRNGGSTRTYVQFILAKLRVHRLRPEFTSLFDYEEYILLKGIHDPNEDDETISDLMGLQDQIESFQRIVFAHFRHSVSNECRISALAPLVKESWGIYRFITSMLRAMHRRTNDPEALEPLHQRFNLQHYNLRKFYDECSSLKYLTGLIDVPKLGLELPNLLDTGNDPDLSERPNTTAASPAPLPAAPSPDSLAVTEQARKLQDATEQKESSSHFDVDITNPFGITEEPHDNSYNNFFSSSHPTLPSASSDPTPRRRLWKVFFVPSLPRPLTNESVQLQERPKRRFFVRRARSTKSPLQAPATEPTQEGKVRAGGDRQCGEDVDIPNCSANITPGDAGVETTTSTFDDPSSPATFIHDPSPEVVEVCAARGFQRYVAFKRKHKTKTIKQKHKAKLPALTASAPATTTLPSGSSQAGITLRGQVHTSSQVTSERAGLSSQVAGGVTSDCNNDDSDSDSSIQGSWNKFLDKNTGAHSVVPYFGNACFTTLTFQLEAMSHLLDDDDTVISTAPTKADPNAE</sequence>
<evidence type="ECO:0000256" key="1">
    <source>
        <dbReference type="SAM" id="MobiDB-lite"/>
    </source>
</evidence>
<dbReference type="GO" id="GO:0006897">
    <property type="term" value="P:endocytosis"/>
    <property type="evidence" value="ECO:0007669"/>
    <property type="project" value="InterPro"/>
</dbReference>
<feature type="region of interest" description="Disordered" evidence="1">
    <location>
        <begin position="171"/>
        <end position="227"/>
    </location>
</feature>
<dbReference type="GO" id="GO:0035615">
    <property type="term" value="F:clathrin adaptor activity"/>
    <property type="evidence" value="ECO:0007669"/>
    <property type="project" value="TreeGrafter"/>
</dbReference>
<dbReference type="GO" id="GO:0051015">
    <property type="term" value="F:actin filament binding"/>
    <property type="evidence" value="ECO:0007669"/>
    <property type="project" value="TreeGrafter"/>
</dbReference>
<evidence type="ECO:0000313" key="4">
    <source>
        <dbReference type="Proteomes" id="UP000092154"/>
    </source>
</evidence>
<dbReference type="GO" id="GO:0032051">
    <property type="term" value="F:clathrin light chain binding"/>
    <property type="evidence" value="ECO:0007669"/>
    <property type="project" value="TreeGrafter"/>
</dbReference>
<feature type="compositionally biased region" description="Basic and acidic residues" evidence="1">
    <location>
        <begin position="314"/>
        <end position="324"/>
    </location>
</feature>
<dbReference type="GO" id="GO:0007015">
    <property type="term" value="P:actin filament organization"/>
    <property type="evidence" value="ECO:0007669"/>
    <property type="project" value="TreeGrafter"/>
</dbReference>
<feature type="compositionally biased region" description="Low complexity" evidence="1">
    <location>
        <begin position="402"/>
        <end position="420"/>
    </location>
</feature>
<organism evidence="3 4">
    <name type="scientific">Rhizopogon vinicolor AM-OR11-026</name>
    <dbReference type="NCBI Taxonomy" id="1314800"/>
    <lineage>
        <taxon>Eukaryota</taxon>
        <taxon>Fungi</taxon>
        <taxon>Dikarya</taxon>
        <taxon>Basidiomycota</taxon>
        <taxon>Agaricomycotina</taxon>
        <taxon>Agaricomycetes</taxon>
        <taxon>Agaricomycetidae</taxon>
        <taxon>Boletales</taxon>
        <taxon>Suillineae</taxon>
        <taxon>Rhizopogonaceae</taxon>
        <taxon>Rhizopogon</taxon>
    </lineage>
</organism>
<dbReference type="GO" id="GO:0048268">
    <property type="term" value="P:clathrin coat assembly"/>
    <property type="evidence" value="ECO:0007669"/>
    <property type="project" value="TreeGrafter"/>
</dbReference>
<name>A0A1B7MRP0_9AGAM</name>
<dbReference type="SUPFAM" id="SSF89009">
    <property type="entry name" value="GAT-like domain"/>
    <property type="match status" value="1"/>
</dbReference>
<feature type="region of interest" description="Disordered" evidence="1">
    <location>
        <begin position="394"/>
        <end position="463"/>
    </location>
</feature>
<proteinExistence type="predicted"/>
<dbReference type="PANTHER" id="PTHR10407:SF15">
    <property type="entry name" value="HUNTINGTIN INTERACTING PROTEIN 1"/>
    <property type="match status" value="1"/>
</dbReference>
<dbReference type="EMBL" id="KV448514">
    <property type="protein sequence ID" value="OAX35285.1"/>
    <property type="molecule type" value="Genomic_DNA"/>
</dbReference>
<feature type="compositionally biased region" description="Low complexity" evidence="1">
    <location>
        <begin position="348"/>
        <end position="361"/>
    </location>
</feature>
<dbReference type="Pfam" id="PF07651">
    <property type="entry name" value="ANTH"/>
    <property type="match status" value="1"/>
</dbReference>
<dbReference type="GO" id="GO:0043325">
    <property type="term" value="F:phosphatidylinositol-3,4-bisphosphate binding"/>
    <property type="evidence" value="ECO:0007669"/>
    <property type="project" value="TreeGrafter"/>
</dbReference>
<dbReference type="InterPro" id="IPR030224">
    <property type="entry name" value="Sla2_fam"/>
</dbReference>
<dbReference type="InterPro" id="IPR011417">
    <property type="entry name" value="ANTH_dom"/>
</dbReference>
<protein>
    <submittedName>
        <fullName evidence="3">ANTH-domain-containing protein</fullName>
    </submittedName>
</protein>
<reference evidence="3 4" key="1">
    <citation type="submission" date="2016-06" db="EMBL/GenBank/DDBJ databases">
        <title>Comparative genomics of the ectomycorrhizal sister species Rhizopogon vinicolor and Rhizopogon vesiculosus (Basidiomycota: Boletales) reveals a divergence of the mating type B locus.</title>
        <authorList>
            <consortium name="DOE Joint Genome Institute"/>
            <person name="Mujic A.B."/>
            <person name="Kuo A."/>
            <person name="Tritt A."/>
            <person name="Lipzen A."/>
            <person name="Chen C."/>
            <person name="Johnson J."/>
            <person name="Sharma A."/>
            <person name="Barry K."/>
            <person name="Grigoriev I.V."/>
            <person name="Spatafora J.W."/>
        </authorList>
    </citation>
    <scope>NUCLEOTIDE SEQUENCE [LARGE SCALE GENOMIC DNA]</scope>
    <source>
        <strain evidence="3 4">AM-OR11-026</strain>
    </source>
</reference>
<evidence type="ECO:0000259" key="2">
    <source>
        <dbReference type="Pfam" id="PF07651"/>
    </source>
</evidence>
<dbReference type="InParanoid" id="A0A1B7MRP0"/>
<evidence type="ECO:0000313" key="3">
    <source>
        <dbReference type="EMBL" id="OAX35285.1"/>
    </source>
</evidence>
<feature type="domain" description="AP180 N-terminal homology (ANTH)" evidence="2">
    <location>
        <begin position="15"/>
        <end position="171"/>
    </location>
</feature>
<accession>A0A1B7MRP0</accession>
<feature type="compositionally biased region" description="Polar residues" evidence="1">
    <location>
        <begin position="430"/>
        <end position="447"/>
    </location>
</feature>
<keyword evidence="4" id="KW-1185">Reference proteome</keyword>
<dbReference type="GO" id="GO:0030136">
    <property type="term" value="C:clathrin-coated vesicle"/>
    <property type="evidence" value="ECO:0007669"/>
    <property type="project" value="TreeGrafter"/>
</dbReference>
<dbReference type="PANTHER" id="PTHR10407">
    <property type="entry name" value="HUNTINGTIN INTERACTING PROTEIN 1"/>
    <property type="match status" value="1"/>
</dbReference>
<feature type="region of interest" description="Disordered" evidence="1">
    <location>
        <begin position="298"/>
        <end position="324"/>
    </location>
</feature>
<dbReference type="STRING" id="1314800.A0A1B7MRP0"/>
<feature type="compositionally biased region" description="Basic and acidic residues" evidence="1">
    <location>
        <begin position="205"/>
        <end position="224"/>
    </location>
</feature>
<dbReference type="AlphaFoldDB" id="A0A1B7MRP0"/>
<dbReference type="OrthoDB" id="10262320at2759"/>
<dbReference type="GO" id="GO:0080025">
    <property type="term" value="F:phosphatidylinositol-3,5-bisphosphate binding"/>
    <property type="evidence" value="ECO:0007669"/>
    <property type="project" value="TreeGrafter"/>
</dbReference>